<keyword evidence="10" id="KW-1185">Reference proteome</keyword>
<dbReference type="Gene3D" id="3.40.50.970">
    <property type="match status" value="2"/>
</dbReference>
<comment type="caution">
    <text evidence="7">The sequence shown here is derived from an EMBL/GenBank/DDBJ whole genome shotgun (WGS) entry which is preliminary data.</text>
</comment>
<dbReference type="Pfam" id="PF00205">
    <property type="entry name" value="TPP_enzyme_M"/>
    <property type="match status" value="1"/>
</dbReference>
<dbReference type="InterPro" id="IPR000399">
    <property type="entry name" value="TPP-bd_CS"/>
</dbReference>
<evidence type="ECO:0000313" key="8">
    <source>
        <dbReference type="EMBL" id="MFK2876175.1"/>
    </source>
</evidence>
<dbReference type="EMBL" id="JADIKK010000007">
    <property type="protein sequence ID" value="MFK2875721.1"/>
    <property type="molecule type" value="Genomic_DNA"/>
</dbReference>
<dbReference type="InterPro" id="IPR047212">
    <property type="entry name" value="TPP_POXB-like"/>
</dbReference>
<evidence type="ECO:0000313" key="7">
    <source>
        <dbReference type="EMBL" id="MFK2875721.1"/>
    </source>
</evidence>
<dbReference type="CDD" id="cd07039">
    <property type="entry name" value="TPP_PYR_POX"/>
    <property type="match status" value="1"/>
</dbReference>
<evidence type="ECO:0000256" key="1">
    <source>
        <dbReference type="ARBA" id="ARBA00007812"/>
    </source>
</evidence>
<feature type="domain" description="Thiamine pyrophosphate enzyme central" evidence="4">
    <location>
        <begin position="200"/>
        <end position="329"/>
    </location>
</feature>
<dbReference type="InterPro" id="IPR047211">
    <property type="entry name" value="POXB-like"/>
</dbReference>
<dbReference type="EMBL" id="JADIKK010000008">
    <property type="protein sequence ID" value="MFK2879740.1"/>
    <property type="molecule type" value="Genomic_DNA"/>
</dbReference>
<dbReference type="InterPro" id="IPR029035">
    <property type="entry name" value="DHS-like_NAD/FAD-binding_dom"/>
</dbReference>
<evidence type="ECO:0000256" key="2">
    <source>
        <dbReference type="ARBA" id="ARBA00023052"/>
    </source>
</evidence>
<proteinExistence type="inferred from homology"/>
<feature type="domain" description="Thiamine pyrophosphate enzyme N-terminal TPP-binding" evidence="6">
    <location>
        <begin position="4"/>
        <end position="120"/>
    </location>
</feature>
<dbReference type="EMBL" id="JADIKK010000008">
    <property type="protein sequence ID" value="MFK2876175.1"/>
    <property type="molecule type" value="Genomic_DNA"/>
</dbReference>
<dbReference type="PANTHER" id="PTHR42981">
    <property type="entry name" value="PYRUVATE DEHYDROGENASE [UBIQUINONE]"/>
    <property type="match status" value="1"/>
</dbReference>
<evidence type="ECO:0000259" key="5">
    <source>
        <dbReference type="Pfam" id="PF02775"/>
    </source>
</evidence>
<feature type="domain" description="Thiamine pyrophosphate enzyme TPP-binding" evidence="5">
    <location>
        <begin position="389"/>
        <end position="543"/>
    </location>
</feature>
<dbReference type="Proteomes" id="UP001620339">
    <property type="component" value="Unassembled WGS sequence"/>
</dbReference>
<evidence type="ECO:0000313" key="10">
    <source>
        <dbReference type="Proteomes" id="UP001620339"/>
    </source>
</evidence>
<organism evidence="7 10">
    <name type="scientific">Rhodanobacter hydrolyticus</name>
    <dbReference type="NCBI Taxonomy" id="2250595"/>
    <lineage>
        <taxon>Bacteria</taxon>
        <taxon>Pseudomonadati</taxon>
        <taxon>Pseudomonadota</taxon>
        <taxon>Gammaproteobacteria</taxon>
        <taxon>Lysobacterales</taxon>
        <taxon>Rhodanobacteraceae</taxon>
        <taxon>Rhodanobacter</taxon>
    </lineage>
</organism>
<dbReference type="Pfam" id="PF02775">
    <property type="entry name" value="TPP_enzyme_C"/>
    <property type="match status" value="1"/>
</dbReference>
<dbReference type="Gene3D" id="3.40.50.1220">
    <property type="entry name" value="TPP-binding domain"/>
    <property type="match status" value="1"/>
</dbReference>
<evidence type="ECO:0000259" key="6">
    <source>
        <dbReference type="Pfam" id="PF02776"/>
    </source>
</evidence>
<evidence type="ECO:0000256" key="3">
    <source>
        <dbReference type="RuleBase" id="RU362132"/>
    </source>
</evidence>
<name>A0ABW8J0C7_9GAMM</name>
<protein>
    <submittedName>
        <fullName evidence="7">Thiamine pyrophosphate-requiring protein</fullName>
    </submittedName>
</protein>
<accession>A0ABW8J0C7</accession>
<keyword evidence="2 3" id="KW-0786">Thiamine pyrophosphate</keyword>
<dbReference type="InterPro" id="IPR012000">
    <property type="entry name" value="Thiamin_PyroP_enz_cen_dom"/>
</dbReference>
<comment type="similarity">
    <text evidence="1 3">Belongs to the TPP enzyme family.</text>
</comment>
<reference evidence="7 10" key="1">
    <citation type="submission" date="2020-10" db="EMBL/GenBank/DDBJ databases">
        <title>Phylogeny of dyella-like bacteria.</title>
        <authorList>
            <person name="Fu J."/>
        </authorList>
    </citation>
    <scope>NUCLEOTIDE SEQUENCE [LARGE SCALE GENOMIC DNA]</scope>
    <source>
        <strain evidence="7 10">KACC 19113</strain>
    </source>
</reference>
<dbReference type="CDD" id="cd02014">
    <property type="entry name" value="TPP_POX"/>
    <property type="match status" value="1"/>
</dbReference>
<sequence>MSENVSDFLLHRLTEWGIERLYGFPGDGINGLMGAIDRAGDKFKLVRARHEEMCAFMACAHAKFTGEVGVCMATSGPGAIHLLNGLYDAKLDHQPVMAIVGQQARAALGGQYQQEVDLVSLFKDVASDYVEMIMVPAQVRHVVDRALRIAIAKRTVTCIIVPNDVQILGAVPVPPRAHGTVHSGFGYRPPRVVPAEGDLRHAADLLNAGSKVAILVGAGTLAAADEVIEVAELLGAGVAKALLGKAALPDELPYVTGSIGLLGTKPSWDMMMECDTLLMIGSRFPYSEFLPKEGQARGVQIDLDPAMLSIRYPMEISLVGDAAATLRALIPLLQRKTDRGWRETIEKNVAEWWRVLEARAMHEAVPINPERVFWELSSRLPDECILAADSGSAANWYARDLKIRRGMMASLSGCLATMGPGVPYVIAAKFAYPERVAIAVVGDGAMQMNGNAELITIGDYWKEWSDPRLIIVVLNNRDLNQVTWEQRVLEGDPKFDAAQHVPDFPYARYAEMLGLKGIMVNDPAQIGAAFDAALSADRPCVIEAITDPDVPPLPPHITLKEAKAFAESMLKGDEDTGGMIRQSAKEVLATFLPGHRGH</sequence>
<dbReference type="PANTHER" id="PTHR42981:SF2">
    <property type="entry name" value="PYRUVATE DEHYDROGENASE [UBIQUINONE]"/>
    <property type="match status" value="1"/>
</dbReference>
<dbReference type="SUPFAM" id="SSF52518">
    <property type="entry name" value="Thiamin diphosphate-binding fold (THDP-binding)"/>
    <property type="match status" value="2"/>
</dbReference>
<gene>
    <name evidence="7" type="ORF">ISP25_01370</name>
    <name evidence="8" type="ORF">ISP25_03730</name>
    <name evidence="9" type="ORF">ISP25_21990</name>
</gene>
<dbReference type="SUPFAM" id="SSF52467">
    <property type="entry name" value="DHS-like NAD/FAD-binding domain"/>
    <property type="match status" value="1"/>
</dbReference>
<dbReference type="NCBIfam" id="NF006129">
    <property type="entry name" value="PRK08273.1"/>
    <property type="match status" value="1"/>
</dbReference>
<evidence type="ECO:0000313" key="9">
    <source>
        <dbReference type="EMBL" id="MFK2879740.1"/>
    </source>
</evidence>
<evidence type="ECO:0000259" key="4">
    <source>
        <dbReference type="Pfam" id="PF00205"/>
    </source>
</evidence>
<dbReference type="InterPro" id="IPR047210">
    <property type="entry name" value="TPP_PYR_POXB-like"/>
</dbReference>
<dbReference type="InterPro" id="IPR029061">
    <property type="entry name" value="THDP-binding"/>
</dbReference>
<dbReference type="Pfam" id="PF02776">
    <property type="entry name" value="TPP_enzyme_N"/>
    <property type="match status" value="1"/>
</dbReference>
<dbReference type="InterPro" id="IPR011766">
    <property type="entry name" value="TPP_enzyme_TPP-bd"/>
</dbReference>
<dbReference type="InterPro" id="IPR012001">
    <property type="entry name" value="Thiamin_PyroP_enz_TPP-bd_dom"/>
</dbReference>
<dbReference type="PROSITE" id="PS00187">
    <property type="entry name" value="TPP_ENZYMES"/>
    <property type="match status" value="1"/>
</dbReference>
<dbReference type="RefSeq" id="WP_404611761.1">
    <property type="nucleotide sequence ID" value="NZ_JADIKK010000007.1"/>
</dbReference>